<evidence type="ECO:0000313" key="5">
    <source>
        <dbReference type="Proteomes" id="UP000593594"/>
    </source>
</evidence>
<dbReference type="KEGG" id="kmn:HW532_18170"/>
<organism evidence="4 5">
    <name type="scientific">Kaustia mangrovi</name>
    <dbReference type="NCBI Taxonomy" id="2593653"/>
    <lineage>
        <taxon>Bacteria</taxon>
        <taxon>Pseudomonadati</taxon>
        <taxon>Pseudomonadota</taxon>
        <taxon>Alphaproteobacteria</taxon>
        <taxon>Hyphomicrobiales</taxon>
        <taxon>Parvibaculaceae</taxon>
        <taxon>Kaustia</taxon>
    </lineage>
</organism>
<dbReference type="InterPro" id="IPR003593">
    <property type="entry name" value="AAA+_ATPase"/>
</dbReference>
<evidence type="ECO:0000259" key="3">
    <source>
        <dbReference type="PROSITE" id="PS50893"/>
    </source>
</evidence>
<dbReference type="GO" id="GO:0005524">
    <property type="term" value="F:ATP binding"/>
    <property type="evidence" value="ECO:0007669"/>
    <property type="project" value="UniProtKB-KW"/>
</dbReference>
<dbReference type="SMART" id="SM00382">
    <property type="entry name" value="AAA"/>
    <property type="match status" value="1"/>
</dbReference>
<dbReference type="EMBL" id="CP058214">
    <property type="protein sequence ID" value="QPC44455.1"/>
    <property type="molecule type" value="Genomic_DNA"/>
</dbReference>
<dbReference type="AlphaFoldDB" id="A0A7S8C6S9"/>
<keyword evidence="2 4" id="KW-0067">ATP-binding</keyword>
<dbReference type="GO" id="GO:0016887">
    <property type="term" value="F:ATP hydrolysis activity"/>
    <property type="evidence" value="ECO:0007669"/>
    <property type="project" value="InterPro"/>
</dbReference>
<keyword evidence="1" id="KW-0547">Nucleotide-binding</keyword>
<proteinExistence type="predicted"/>
<dbReference type="Proteomes" id="UP000593594">
    <property type="component" value="Chromosome"/>
</dbReference>
<evidence type="ECO:0000313" key="4">
    <source>
        <dbReference type="EMBL" id="QPC44455.1"/>
    </source>
</evidence>
<accession>A0A7S8C6S9</accession>
<dbReference type="PANTHER" id="PTHR43119:SF1">
    <property type="entry name" value="ABC TRANSPORTER DOMAIN-CONTAINING PROTEIN"/>
    <property type="match status" value="1"/>
</dbReference>
<dbReference type="InterPro" id="IPR027417">
    <property type="entry name" value="P-loop_NTPase"/>
</dbReference>
<dbReference type="PANTHER" id="PTHR43119">
    <property type="entry name" value="ABC TRANSPORT PROTEIN ATP-BINDING COMPONENT-RELATED"/>
    <property type="match status" value="1"/>
</dbReference>
<keyword evidence="5" id="KW-1185">Reference proteome</keyword>
<dbReference type="SUPFAM" id="SSF52540">
    <property type="entry name" value="P-loop containing nucleoside triphosphate hydrolases"/>
    <property type="match status" value="1"/>
</dbReference>
<evidence type="ECO:0000256" key="1">
    <source>
        <dbReference type="ARBA" id="ARBA00022741"/>
    </source>
</evidence>
<sequence length="199" mass="21276">MGLVVNGLTSKLLHDCHLAVEAGEAVTLQGASGSGKTVFLRAVADLDPNEGDIRLDDIPRTAMAGPEWRRKVRFVAAEAAWWLDRVGGHFRAPDASVPLACEIGLPADCMGWEVARLSTGEKQRLGFLRAIEDKPPVLLLDEPTSALDEEAERAVEGVIGRLRADGAAIVLVTHSDAQARRLAGRHVRMAGGRLFGEAA</sequence>
<dbReference type="Gene3D" id="3.40.50.300">
    <property type="entry name" value="P-loop containing nucleotide triphosphate hydrolases"/>
    <property type="match status" value="1"/>
</dbReference>
<name>A0A7S8C6S9_9HYPH</name>
<dbReference type="RefSeq" id="WP_213161824.1">
    <property type="nucleotide sequence ID" value="NZ_CP058214.1"/>
</dbReference>
<protein>
    <submittedName>
        <fullName evidence="4">ATP-binding cassette domain-containing protein</fullName>
    </submittedName>
</protein>
<dbReference type="Pfam" id="PF00005">
    <property type="entry name" value="ABC_tran"/>
    <property type="match status" value="1"/>
</dbReference>
<reference evidence="4 5" key="1">
    <citation type="submission" date="2020-06" db="EMBL/GenBank/DDBJ databases">
        <title>Genome sequence of 2 isolates from Red Sea Mangroves.</title>
        <authorList>
            <person name="Sefrji F."/>
            <person name="Michoud G."/>
            <person name="Merlino G."/>
            <person name="Daffonchio D."/>
        </authorList>
    </citation>
    <scope>NUCLEOTIDE SEQUENCE [LARGE SCALE GENOMIC DNA]</scope>
    <source>
        <strain evidence="4 5">R1DC25</strain>
    </source>
</reference>
<dbReference type="PROSITE" id="PS50893">
    <property type="entry name" value="ABC_TRANSPORTER_2"/>
    <property type="match status" value="1"/>
</dbReference>
<dbReference type="InterPro" id="IPR003439">
    <property type="entry name" value="ABC_transporter-like_ATP-bd"/>
</dbReference>
<gene>
    <name evidence="4" type="ORF">HW532_18170</name>
</gene>
<evidence type="ECO:0000256" key="2">
    <source>
        <dbReference type="ARBA" id="ARBA00022840"/>
    </source>
</evidence>
<feature type="domain" description="ABC transporter" evidence="3">
    <location>
        <begin position="3"/>
        <end position="199"/>
    </location>
</feature>